<sequence>MDNFMEQPTYKMNRGAILTQGERCLVLPLHEYSRSPQTVHLLSKSAMSRSVAQASPTVSVSISQSGSSGAS</sequence>
<proteinExistence type="predicted"/>
<dbReference type="AlphaFoldDB" id="A0AB34CF82"/>
<dbReference type="EMBL" id="VWPC01000003">
    <property type="protein sequence ID" value="KAA5845054.1"/>
    <property type="molecule type" value="Genomic_DNA"/>
</dbReference>
<evidence type="ECO:0000256" key="1">
    <source>
        <dbReference type="SAM" id="MobiDB-lite"/>
    </source>
</evidence>
<gene>
    <name evidence="2" type="ORF">F2A38_02050</name>
</gene>
<evidence type="ECO:0000313" key="3">
    <source>
        <dbReference type="Proteomes" id="UP000323924"/>
    </source>
</evidence>
<dbReference type="Proteomes" id="UP000323924">
    <property type="component" value="Unassembled WGS sequence"/>
</dbReference>
<feature type="region of interest" description="Disordered" evidence="1">
    <location>
        <begin position="51"/>
        <end position="71"/>
    </location>
</feature>
<evidence type="ECO:0000313" key="2">
    <source>
        <dbReference type="EMBL" id="KAA5845054.1"/>
    </source>
</evidence>
<reference evidence="2 3" key="1">
    <citation type="submission" date="2019-09" db="EMBL/GenBank/DDBJ databases">
        <authorList>
            <person name="Vacheron J."/>
            <person name="Dubost A."/>
            <person name="Prigent-Combaret C."/>
            <person name="Muller D."/>
        </authorList>
    </citation>
    <scope>NUCLEOTIDE SEQUENCE [LARGE SCALE GENOMIC DNA]</scope>
    <source>
        <strain evidence="2 3">JV497</strain>
    </source>
</reference>
<protein>
    <submittedName>
        <fullName evidence="2">Uncharacterized protein</fullName>
    </submittedName>
</protein>
<comment type="caution">
    <text evidence="2">The sequence shown here is derived from an EMBL/GenBank/DDBJ whole genome shotgun (WGS) entry which is preliminary data.</text>
</comment>
<feature type="compositionally biased region" description="Low complexity" evidence="1">
    <location>
        <begin position="54"/>
        <end position="71"/>
    </location>
</feature>
<organism evidence="2 3">
    <name type="scientific">Pseudomonas chlororaphis</name>
    <dbReference type="NCBI Taxonomy" id="587753"/>
    <lineage>
        <taxon>Bacteria</taxon>
        <taxon>Pseudomonadati</taxon>
        <taxon>Pseudomonadota</taxon>
        <taxon>Gammaproteobacteria</taxon>
        <taxon>Pseudomonadales</taxon>
        <taxon>Pseudomonadaceae</taxon>
        <taxon>Pseudomonas</taxon>
    </lineage>
</organism>
<accession>A0AB34CF82</accession>
<name>A0AB34CF82_9PSED</name>